<accession>D8JS80</accession>
<sequence length="365" mass="39457">MSSTDLASVGDHFIVGLRPTTSLDPADRALLRDLKPAGVILYKSNFCHDLPYEAWLANHAKLVSDVREVTGRERLFIAIDHEGGRVCRTPAPITRYTYARAWGEDAGAVGAAMGAELASLGINLSFAPVLDVDSNPKNPVIGARSFDTTVEGVIAKALTFAKAMEGQGVRACGKHFPGHGDTQVDSHLELPVIDATVDELRRRELQPFAAAIDAGIGMIMTSHILFRAIDPDWPATLSRKITHGLLREEMGFDGVIVSDDVSMRAVSRLFDNPDMAVNFMAAGNDMLMICAHWGDTERARPLAERVIDARRSGALSSADLDRSKARVDRMLATTSQNSVARLSEDVLRAHAKAGALFSDATVEVI</sequence>
<dbReference type="Proteomes" id="UP000002033">
    <property type="component" value="Chromosome"/>
</dbReference>
<dbReference type="InterPro" id="IPR036962">
    <property type="entry name" value="Glyco_hydro_3_N_sf"/>
</dbReference>
<gene>
    <name evidence="5" type="ordered locus">Hden_0518</name>
</gene>
<organism evidence="5 6">
    <name type="scientific">Hyphomicrobium denitrificans (strain ATCC 51888 / DSM 1869 / NCIMB 11706 / TK 0415)</name>
    <dbReference type="NCBI Taxonomy" id="582899"/>
    <lineage>
        <taxon>Bacteria</taxon>
        <taxon>Pseudomonadati</taxon>
        <taxon>Pseudomonadota</taxon>
        <taxon>Alphaproteobacteria</taxon>
        <taxon>Hyphomicrobiales</taxon>
        <taxon>Hyphomicrobiaceae</taxon>
        <taxon>Hyphomicrobium</taxon>
    </lineage>
</organism>
<dbReference type="GO" id="GO:0009254">
    <property type="term" value="P:peptidoglycan turnover"/>
    <property type="evidence" value="ECO:0007669"/>
    <property type="project" value="TreeGrafter"/>
</dbReference>
<dbReference type="CAZy" id="GH3">
    <property type="family name" value="Glycoside Hydrolase Family 3"/>
</dbReference>
<evidence type="ECO:0000259" key="4">
    <source>
        <dbReference type="Pfam" id="PF00933"/>
    </source>
</evidence>
<protein>
    <submittedName>
        <fullName evidence="5">Glycoside hydrolase family 3 domain protein</fullName>
    </submittedName>
</protein>
<evidence type="ECO:0000313" key="5">
    <source>
        <dbReference type="EMBL" id="ADJ22339.1"/>
    </source>
</evidence>
<dbReference type="HOGENOM" id="CLU_008392_0_2_5"/>
<feature type="domain" description="Glycoside hydrolase family 3 N-terminal" evidence="4">
    <location>
        <begin position="28"/>
        <end position="329"/>
    </location>
</feature>
<evidence type="ECO:0000256" key="2">
    <source>
        <dbReference type="ARBA" id="ARBA00022801"/>
    </source>
</evidence>
<keyword evidence="6" id="KW-1185">Reference proteome</keyword>
<dbReference type="PANTHER" id="PTHR30480:SF16">
    <property type="entry name" value="GLYCOSIDE HYDROLASE FAMILY 3 DOMAIN PROTEIN"/>
    <property type="match status" value="1"/>
</dbReference>
<evidence type="ECO:0000313" key="6">
    <source>
        <dbReference type="Proteomes" id="UP000002033"/>
    </source>
</evidence>
<dbReference type="GO" id="GO:0005975">
    <property type="term" value="P:carbohydrate metabolic process"/>
    <property type="evidence" value="ECO:0007669"/>
    <property type="project" value="InterPro"/>
</dbReference>
<dbReference type="KEGG" id="hdn:Hden_0518"/>
<comment type="similarity">
    <text evidence="1">Belongs to the glycosyl hydrolase 3 family.</text>
</comment>
<dbReference type="EMBL" id="CP002083">
    <property type="protein sequence ID" value="ADJ22339.1"/>
    <property type="molecule type" value="Genomic_DNA"/>
</dbReference>
<dbReference type="SUPFAM" id="SSF51445">
    <property type="entry name" value="(Trans)glycosidases"/>
    <property type="match status" value="1"/>
</dbReference>
<dbReference type="GO" id="GO:0004553">
    <property type="term" value="F:hydrolase activity, hydrolyzing O-glycosyl compounds"/>
    <property type="evidence" value="ECO:0007669"/>
    <property type="project" value="InterPro"/>
</dbReference>
<proteinExistence type="inferred from homology"/>
<dbReference type="PANTHER" id="PTHR30480">
    <property type="entry name" value="BETA-HEXOSAMINIDASE-RELATED"/>
    <property type="match status" value="1"/>
</dbReference>
<dbReference type="InterPro" id="IPR001764">
    <property type="entry name" value="Glyco_hydro_3_N"/>
</dbReference>
<dbReference type="eggNOG" id="COG1472">
    <property type="taxonomic scope" value="Bacteria"/>
</dbReference>
<dbReference type="Gene3D" id="3.20.20.300">
    <property type="entry name" value="Glycoside hydrolase, family 3, N-terminal domain"/>
    <property type="match status" value="1"/>
</dbReference>
<dbReference type="AlphaFoldDB" id="D8JS80"/>
<dbReference type="STRING" id="582899.Hden_0518"/>
<dbReference type="NCBIfam" id="NF003740">
    <property type="entry name" value="PRK05337.1"/>
    <property type="match status" value="1"/>
</dbReference>
<evidence type="ECO:0000256" key="3">
    <source>
        <dbReference type="ARBA" id="ARBA00023295"/>
    </source>
</evidence>
<dbReference type="OrthoDB" id="9786661at2"/>
<dbReference type="RefSeq" id="WP_013214558.1">
    <property type="nucleotide sequence ID" value="NC_014313.1"/>
</dbReference>
<dbReference type="PROSITE" id="PS00775">
    <property type="entry name" value="GLYCOSYL_HYDROL_F3"/>
    <property type="match status" value="1"/>
</dbReference>
<name>D8JS80_HYPDA</name>
<keyword evidence="2 5" id="KW-0378">Hydrolase</keyword>
<dbReference type="InterPro" id="IPR050226">
    <property type="entry name" value="NagZ_Beta-hexosaminidase"/>
</dbReference>
<evidence type="ECO:0000256" key="1">
    <source>
        <dbReference type="ARBA" id="ARBA00005336"/>
    </source>
</evidence>
<dbReference type="Pfam" id="PF00933">
    <property type="entry name" value="Glyco_hydro_3"/>
    <property type="match status" value="1"/>
</dbReference>
<reference evidence="6" key="1">
    <citation type="journal article" date="2011" name="J. Bacteriol.">
        <title>Genome sequences of eight morphologically diverse alphaproteobacteria.</title>
        <authorList>
            <consortium name="US DOE Joint Genome Institute"/>
            <person name="Brown P.J."/>
            <person name="Kysela D.T."/>
            <person name="Buechlein A."/>
            <person name="Hemmerich C."/>
            <person name="Brun Y.V."/>
        </authorList>
    </citation>
    <scope>NUCLEOTIDE SEQUENCE [LARGE SCALE GENOMIC DNA]</scope>
    <source>
        <strain evidence="6">ATCC 51888 / DSM 1869 / NCIB 11706 / TK 0415</strain>
    </source>
</reference>
<dbReference type="InterPro" id="IPR019800">
    <property type="entry name" value="Glyco_hydro_3_AS"/>
</dbReference>
<keyword evidence="3" id="KW-0326">Glycosidase</keyword>
<dbReference type="InterPro" id="IPR017853">
    <property type="entry name" value="GH"/>
</dbReference>